<sequence length="71" mass="7980">MTVLFVPAWTSLQVMRNHLHADNFPREELAARLYAGTPPTRFIGIHGQGSFDGSMTFRVEPYHFAPSTSCL</sequence>
<organism evidence="1 2">
    <name type="scientific">Hydrogenophaga atypica</name>
    <dbReference type="NCBI Taxonomy" id="249409"/>
    <lineage>
        <taxon>Bacteria</taxon>
        <taxon>Pseudomonadati</taxon>
        <taxon>Pseudomonadota</taxon>
        <taxon>Betaproteobacteria</taxon>
        <taxon>Burkholderiales</taxon>
        <taxon>Comamonadaceae</taxon>
        <taxon>Hydrogenophaga</taxon>
    </lineage>
</organism>
<name>A0ABW2QFY0_9BURK</name>
<accession>A0ABW2QFY0</accession>
<keyword evidence="2" id="KW-1185">Reference proteome</keyword>
<evidence type="ECO:0000313" key="2">
    <source>
        <dbReference type="Proteomes" id="UP001596501"/>
    </source>
</evidence>
<dbReference type="Proteomes" id="UP001596501">
    <property type="component" value="Unassembled WGS sequence"/>
</dbReference>
<protein>
    <submittedName>
        <fullName evidence="1">Uncharacterized protein</fullName>
    </submittedName>
</protein>
<reference evidence="2" key="1">
    <citation type="journal article" date="2019" name="Int. J. Syst. Evol. Microbiol.">
        <title>The Global Catalogue of Microorganisms (GCM) 10K type strain sequencing project: providing services to taxonomists for standard genome sequencing and annotation.</title>
        <authorList>
            <consortium name="The Broad Institute Genomics Platform"/>
            <consortium name="The Broad Institute Genome Sequencing Center for Infectious Disease"/>
            <person name="Wu L."/>
            <person name="Ma J."/>
        </authorList>
    </citation>
    <scope>NUCLEOTIDE SEQUENCE [LARGE SCALE GENOMIC DNA]</scope>
    <source>
        <strain evidence="2">CGMCC 1.12371</strain>
    </source>
</reference>
<gene>
    <name evidence="1" type="ORF">ACFQPB_03045</name>
</gene>
<dbReference type="EMBL" id="JBHTCA010000002">
    <property type="protein sequence ID" value="MFC7407832.1"/>
    <property type="molecule type" value="Genomic_DNA"/>
</dbReference>
<evidence type="ECO:0000313" key="1">
    <source>
        <dbReference type="EMBL" id="MFC7407832.1"/>
    </source>
</evidence>
<proteinExistence type="predicted"/>
<comment type="caution">
    <text evidence="1">The sequence shown here is derived from an EMBL/GenBank/DDBJ whole genome shotgun (WGS) entry which is preliminary data.</text>
</comment>